<evidence type="ECO:0000256" key="6">
    <source>
        <dbReference type="PROSITE-ProRule" id="PRU10141"/>
    </source>
</evidence>
<dbReference type="Gene3D" id="1.25.40.10">
    <property type="entry name" value="Tetratricopeptide repeat domain"/>
    <property type="match status" value="2"/>
</dbReference>
<gene>
    <name evidence="10" type="ORF">WB794_08790</name>
</gene>
<dbReference type="Proteomes" id="UP001364472">
    <property type="component" value="Unassembled WGS sequence"/>
</dbReference>
<dbReference type="PANTHER" id="PTHR43289">
    <property type="entry name" value="MITOGEN-ACTIVATED PROTEIN KINASE KINASE KINASE 20-RELATED"/>
    <property type="match status" value="1"/>
</dbReference>
<dbReference type="SUPFAM" id="SSF48452">
    <property type="entry name" value="TPR-like"/>
    <property type="match status" value="2"/>
</dbReference>
<dbReference type="SMART" id="SM00220">
    <property type="entry name" value="S_TKc"/>
    <property type="match status" value="1"/>
</dbReference>
<dbReference type="EMBL" id="JBBDHC010000011">
    <property type="protein sequence ID" value="MEJ1249764.1"/>
    <property type="molecule type" value="Genomic_DNA"/>
</dbReference>
<evidence type="ECO:0000256" key="8">
    <source>
        <dbReference type="SAM" id="Phobius"/>
    </source>
</evidence>
<evidence type="ECO:0000256" key="2">
    <source>
        <dbReference type="ARBA" id="ARBA00022741"/>
    </source>
</evidence>
<dbReference type="RefSeq" id="WP_337335481.1">
    <property type="nucleotide sequence ID" value="NZ_JBBDHC010000011.1"/>
</dbReference>
<keyword evidence="8" id="KW-0812">Transmembrane</keyword>
<dbReference type="SMART" id="SM00028">
    <property type="entry name" value="TPR"/>
    <property type="match status" value="7"/>
</dbReference>
<organism evidence="10 11">
    <name type="scientific">Denitratimonas tolerans</name>
    <dbReference type="NCBI Taxonomy" id="1338420"/>
    <lineage>
        <taxon>Bacteria</taxon>
        <taxon>Pseudomonadati</taxon>
        <taxon>Pseudomonadota</taxon>
        <taxon>Gammaproteobacteria</taxon>
        <taxon>Lysobacterales</taxon>
        <taxon>Lysobacteraceae</taxon>
        <taxon>Denitratimonas</taxon>
    </lineage>
</organism>
<feature type="binding site" evidence="6">
    <location>
        <position position="123"/>
    </location>
    <ligand>
        <name>ATP</name>
        <dbReference type="ChEBI" id="CHEBI:30616"/>
    </ligand>
</feature>
<dbReference type="PROSITE" id="PS00108">
    <property type="entry name" value="PROTEIN_KINASE_ST"/>
    <property type="match status" value="1"/>
</dbReference>
<feature type="coiled-coil region" evidence="7">
    <location>
        <begin position="422"/>
        <end position="456"/>
    </location>
</feature>
<dbReference type="InterPro" id="IPR008271">
    <property type="entry name" value="Ser/Thr_kinase_AS"/>
</dbReference>
<feature type="repeat" description="TPR" evidence="5">
    <location>
        <begin position="503"/>
        <end position="536"/>
    </location>
</feature>
<protein>
    <submittedName>
        <fullName evidence="10">Serine/threonine-protein kinase</fullName>
        <ecNumber evidence="10">2.7.11.1</ecNumber>
    </submittedName>
</protein>
<proteinExistence type="predicted"/>
<evidence type="ECO:0000256" key="5">
    <source>
        <dbReference type="PROSITE-ProRule" id="PRU00339"/>
    </source>
</evidence>
<keyword evidence="2 6" id="KW-0547">Nucleotide-binding</keyword>
<keyword evidence="3 10" id="KW-0418">Kinase</keyword>
<dbReference type="PROSITE" id="PS50011">
    <property type="entry name" value="PROTEIN_KINASE_DOM"/>
    <property type="match status" value="1"/>
</dbReference>
<dbReference type="AlphaFoldDB" id="A0AAW9R5H0"/>
<dbReference type="SUPFAM" id="SSF56112">
    <property type="entry name" value="Protein kinase-like (PK-like)"/>
    <property type="match status" value="1"/>
</dbReference>
<evidence type="ECO:0000259" key="9">
    <source>
        <dbReference type="PROSITE" id="PS50011"/>
    </source>
</evidence>
<dbReference type="InterPro" id="IPR011990">
    <property type="entry name" value="TPR-like_helical_dom_sf"/>
</dbReference>
<dbReference type="CDD" id="cd14014">
    <property type="entry name" value="STKc_PknB_like"/>
    <property type="match status" value="1"/>
</dbReference>
<dbReference type="PANTHER" id="PTHR43289:SF34">
    <property type="entry name" value="SERINE_THREONINE-PROTEIN KINASE YBDM-RELATED"/>
    <property type="match status" value="1"/>
</dbReference>
<evidence type="ECO:0000256" key="1">
    <source>
        <dbReference type="ARBA" id="ARBA00022679"/>
    </source>
</evidence>
<feature type="domain" description="Protein kinase" evidence="9">
    <location>
        <begin position="93"/>
        <end position="374"/>
    </location>
</feature>
<accession>A0AAW9R5H0</accession>
<comment type="caution">
    <text evidence="10">The sequence shown here is derived from an EMBL/GenBank/DDBJ whole genome shotgun (WGS) entry which is preliminary data.</text>
</comment>
<dbReference type="Pfam" id="PF13424">
    <property type="entry name" value="TPR_12"/>
    <property type="match status" value="1"/>
</dbReference>
<dbReference type="PROSITE" id="PS00107">
    <property type="entry name" value="PROTEIN_KINASE_ATP"/>
    <property type="match status" value="1"/>
</dbReference>
<dbReference type="InterPro" id="IPR017441">
    <property type="entry name" value="Protein_kinase_ATP_BS"/>
</dbReference>
<keyword evidence="7" id="KW-0175">Coiled coil</keyword>
<evidence type="ECO:0000256" key="3">
    <source>
        <dbReference type="ARBA" id="ARBA00022777"/>
    </source>
</evidence>
<reference evidence="10 11" key="1">
    <citation type="journal article" date="2016" name="Antonie Van Leeuwenhoek">
        <title>Denitratimonas tolerans gen. nov., sp. nov., a denitrifying bacterium isolated from a bioreactor for tannery wastewater treatment.</title>
        <authorList>
            <person name="Han S.I."/>
            <person name="Kim J.O."/>
            <person name="Lee Y.R."/>
            <person name="Ekpeghere K.I."/>
            <person name="Koh S.C."/>
            <person name="Whang K.S."/>
        </authorList>
    </citation>
    <scope>NUCLEOTIDE SEQUENCE [LARGE SCALE GENOMIC DNA]</scope>
    <source>
        <strain evidence="10 11">KACC 17565</strain>
    </source>
</reference>
<dbReference type="PROSITE" id="PS50005">
    <property type="entry name" value="TPR"/>
    <property type="match status" value="1"/>
</dbReference>
<dbReference type="GO" id="GO:0005524">
    <property type="term" value="F:ATP binding"/>
    <property type="evidence" value="ECO:0007669"/>
    <property type="project" value="UniProtKB-UniRule"/>
</dbReference>
<sequence>MTMHESRWQRLASLLDELFELDAPACAARLAQIAREDAALASELQHLLAVDERNGVLDAGVVRVAATVMSQLASSAADGAGAEAVGGRRFGHYILTRHLGTGGMGEVWRAERVGDFEQAVAIKLIRPLLDSPALRERFARERQILARLDHPGIARLLDGGVNDDGTPWYAMEFVTGSDIVRFADDRTLGVRERVELLLQVCDAVAHAQTQLIVHRDLKPSNILVDAQGRVRVLDFGIARLLDDSGTEALTGTGVRVFSPAYAAPEQIRGQAVGTAADVFALGAVLFELLVGAPPHPGRSASPERLIADLANETAPHPGRALREQIRDTGGSRTTAAASDIPADLDTLVATALQPDPARRYADARCLGDDIRRWLDGRPIAAQPDTASYRMRKFVARHRFAVGSASAVLLALLGGLALALWQARIAQDHAVRANAEAQRAERAAEQARAQVARTGKVKEFMVSIFIAADPMRRDADAPQTVAQAFDAALERARTELSNDPVLQADVLDDFGEIRANQGRFDEATALFEQALAVAEKEYGPDHPVAAESLVNLAVVAEITDRIQDANRYIQRAVAILERDEGGDPVALAAALTSLAALQHTQGDRRAARASSDRALRLYRQSIPGDARMIPALSNSALLASEAGEYPLAQALFGEVMALIEREHGPNSPTLWPALTSLAQQEYQLGNIAQEQVLTERALALARTSFTGDHPWTAASLAQLGLQRAHRGDVSEGIALLDESITMFERLGGSGAISPLRYLSIARNLVGDHDAALTSLDRAVSLCEQAGRSENQLCVVVRANHAMLLARTGQAERALHEAEAAARALSDDPALHSERGQIMEARAAALSALGRHDLALAEQDAVVTLLRKGFGDEHPETRRVIAARAALEQAAGAAR</sequence>
<keyword evidence="4 6" id="KW-0067">ATP-binding</keyword>
<evidence type="ECO:0000313" key="10">
    <source>
        <dbReference type="EMBL" id="MEJ1249764.1"/>
    </source>
</evidence>
<feature type="transmembrane region" description="Helical" evidence="8">
    <location>
        <begin position="399"/>
        <end position="420"/>
    </location>
</feature>
<dbReference type="Gene3D" id="3.30.200.20">
    <property type="entry name" value="Phosphorylase Kinase, domain 1"/>
    <property type="match status" value="1"/>
</dbReference>
<dbReference type="InterPro" id="IPR011009">
    <property type="entry name" value="Kinase-like_dom_sf"/>
</dbReference>
<keyword evidence="8" id="KW-0472">Membrane</keyword>
<dbReference type="EC" id="2.7.11.1" evidence="10"/>
<dbReference type="InterPro" id="IPR019734">
    <property type="entry name" value="TPR_rpt"/>
</dbReference>
<keyword evidence="11" id="KW-1185">Reference proteome</keyword>
<evidence type="ECO:0000256" key="7">
    <source>
        <dbReference type="SAM" id="Coils"/>
    </source>
</evidence>
<keyword evidence="5" id="KW-0802">TPR repeat</keyword>
<evidence type="ECO:0000256" key="4">
    <source>
        <dbReference type="ARBA" id="ARBA00022840"/>
    </source>
</evidence>
<dbReference type="Gene3D" id="1.10.510.10">
    <property type="entry name" value="Transferase(Phosphotransferase) domain 1"/>
    <property type="match status" value="1"/>
</dbReference>
<dbReference type="GO" id="GO:0004674">
    <property type="term" value="F:protein serine/threonine kinase activity"/>
    <property type="evidence" value="ECO:0007669"/>
    <property type="project" value="UniProtKB-EC"/>
</dbReference>
<keyword evidence="1 10" id="KW-0808">Transferase</keyword>
<evidence type="ECO:0000313" key="11">
    <source>
        <dbReference type="Proteomes" id="UP001364472"/>
    </source>
</evidence>
<name>A0AAW9R5H0_9GAMM</name>
<dbReference type="Pfam" id="PF00069">
    <property type="entry name" value="Pkinase"/>
    <property type="match status" value="1"/>
</dbReference>
<dbReference type="InterPro" id="IPR000719">
    <property type="entry name" value="Prot_kinase_dom"/>
</dbReference>
<keyword evidence="8" id="KW-1133">Transmembrane helix</keyword>